<sequence>MLTSQYHTVRMPSGRFQDLSPCLLNWSAKKNFLPPLFLKDTGNTYTAKQNRPDFNSTNTTLDISLLIYVLGCQLEVGQNKLELTQKLYCTNGQLSDKEDGSERIKLEFQVRPVYQFGMEHIRLEHVIRTEFQSDQHELLVHNRVCIIPAVRVDAQLANLWRVGL</sequence>
<accession>A0A2Z7C017</accession>
<gene>
    <name evidence="1" type="ORF">F511_10877</name>
</gene>
<evidence type="ECO:0000313" key="2">
    <source>
        <dbReference type="Proteomes" id="UP000250235"/>
    </source>
</evidence>
<reference evidence="1 2" key="1">
    <citation type="journal article" date="2015" name="Proc. Natl. Acad. Sci. U.S.A.">
        <title>The resurrection genome of Boea hygrometrica: A blueprint for survival of dehydration.</title>
        <authorList>
            <person name="Xiao L."/>
            <person name="Yang G."/>
            <person name="Zhang L."/>
            <person name="Yang X."/>
            <person name="Zhao S."/>
            <person name="Ji Z."/>
            <person name="Zhou Q."/>
            <person name="Hu M."/>
            <person name="Wang Y."/>
            <person name="Chen M."/>
            <person name="Xu Y."/>
            <person name="Jin H."/>
            <person name="Xiao X."/>
            <person name="Hu G."/>
            <person name="Bao F."/>
            <person name="Hu Y."/>
            <person name="Wan P."/>
            <person name="Li L."/>
            <person name="Deng X."/>
            <person name="Kuang T."/>
            <person name="Xiang C."/>
            <person name="Zhu J.K."/>
            <person name="Oliver M.J."/>
            <person name="He Y."/>
        </authorList>
    </citation>
    <scope>NUCLEOTIDE SEQUENCE [LARGE SCALE GENOMIC DNA]</scope>
    <source>
        <strain evidence="2">cv. XS01</strain>
    </source>
</reference>
<protein>
    <submittedName>
        <fullName evidence="1">Uncharacterized protein</fullName>
    </submittedName>
</protein>
<name>A0A2Z7C017_9LAMI</name>
<dbReference type="Proteomes" id="UP000250235">
    <property type="component" value="Unassembled WGS sequence"/>
</dbReference>
<evidence type="ECO:0000313" key="1">
    <source>
        <dbReference type="EMBL" id="KZV37847.1"/>
    </source>
</evidence>
<organism evidence="1 2">
    <name type="scientific">Dorcoceras hygrometricum</name>
    <dbReference type="NCBI Taxonomy" id="472368"/>
    <lineage>
        <taxon>Eukaryota</taxon>
        <taxon>Viridiplantae</taxon>
        <taxon>Streptophyta</taxon>
        <taxon>Embryophyta</taxon>
        <taxon>Tracheophyta</taxon>
        <taxon>Spermatophyta</taxon>
        <taxon>Magnoliopsida</taxon>
        <taxon>eudicotyledons</taxon>
        <taxon>Gunneridae</taxon>
        <taxon>Pentapetalae</taxon>
        <taxon>asterids</taxon>
        <taxon>lamiids</taxon>
        <taxon>Lamiales</taxon>
        <taxon>Gesneriaceae</taxon>
        <taxon>Didymocarpoideae</taxon>
        <taxon>Trichosporeae</taxon>
        <taxon>Loxocarpinae</taxon>
        <taxon>Dorcoceras</taxon>
    </lineage>
</organism>
<dbReference type="AlphaFoldDB" id="A0A2Z7C017"/>
<proteinExistence type="predicted"/>
<dbReference type="EMBL" id="KV002480">
    <property type="protein sequence ID" value="KZV37847.1"/>
    <property type="molecule type" value="Genomic_DNA"/>
</dbReference>
<keyword evidence="2" id="KW-1185">Reference proteome</keyword>